<dbReference type="GO" id="GO:0019441">
    <property type="term" value="P:L-tryptophan catabolic process to kynurenine"/>
    <property type="evidence" value="ECO:0007669"/>
    <property type="project" value="InterPro"/>
</dbReference>
<feature type="region of interest" description="Disordered" evidence="10">
    <location>
        <begin position="244"/>
        <end position="357"/>
    </location>
</feature>
<dbReference type="EC" id="3.2.1.39" evidence="4"/>
<dbReference type="Pfam" id="PF03639">
    <property type="entry name" value="Glyco_hydro_81"/>
    <property type="match status" value="1"/>
</dbReference>
<keyword evidence="7" id="KW-0326">Glycosidase</keyword>
<dbReference type="EMBL" id="QWIR01000011">
    <property type="protein sequence ID" value="RMY94710.1"/>
    <property type="molecule type" value="Genomic_DNA"/>
</dbReference>
<feature type="compositionally biased region" description="Low complexity" evidence="10">
    <location>
        <begin position="244"/>
        <end position="353"/>
    </location>
</feature>
<feature type="chain" id="PRO_5018221598" description="glucan endo-1,3-beta-D-glucosidase" evidence="11">
    <location>
        <begin position="28"/>
        <end position="1579"/>
    </location>
</feature>
<feature type="region of interest" description="Disordered" evidence="10">
    <location>
        <begin position="1218"/>
        <end position="1238"/>
    </location>
</feature>
<dbReference type="InterPro" id="IPR007325">
    <property type="entry name" value="KFase/CYL"/>
</dbReference>
<evidence type="ECO:0000313" key="14">
    <source>
        <dbReference type="EMBL" id="RMY94710.1"/>
    </source>
</evidence>
<evidence type="ECO:0000256" key="2">
    <source>
        <dbReference type="ARBA" id="ARBA00007865"/>
    </source>
</evidence>
<evidence type="ECO:0000256" key="4">
    <source>
        <dbReference type="ARBA" id="ARBA00012780"/>
    </source>
</evidence>
<protein>
    <recommendedName>
        <fullName evidence="4">glucan endo-1,3-beta-D-glucosidase</fullName>
        <ecNumber evidence="4">3.2.1.39</ecNumber>
    </recommendedName>
</protein>
<keyword evidence="9" id="KW-0624">Polysaccharide degradation</keyword>
<accession>A0A3M7G0T9</accession>
<evidence type="ECO:0000256" key="11">
    <source>
        <dbReference type="SAM" id="SignalP"/>
    </source>
</evidence>
<feature type="signal peptide" evidence="11">
    <location>
        <begin position="1"/>
        <end position="27"/>
    </location>
</feature>
<dbReference type="InterPro" id="IPR005200">
    <property type="entry name" value="Endo-beta-glucanase"/>
</dbReference>
<dbReference type="VEuPathDB" id="FungiDB:BTJ68_14345"/>
<organism evidence="14 15">
    <name type="scientific">Hortaea werneckii</name>
    <name type="common">Black yeast</name>
    <name type="synonym">Cladosporium werneckii</name>
    <dbReference type="NCBI Taxonomy" id="91943"/>
    <lineage>
        <taxon>Eukaryota</taxon>
        <taxon>Fungi</taxon>
        <taxon>Dikarya</taxon>
        <taxon>Ascomycota</taxon>
        <taxon>Pezizomycotina</taxon>
        <taxon>Dothideomycetes</taxon>
        <taxon>Dothideomycetidae</taxon>
        <taxon>Mycosphaerellales</taxon>
        <taxon>Teratosphaeriaceae</taxon>
        <taxon>Hortaea</taxon>
    </lineage>
</organism>
<dbReference type="InterPro" id="IPR037175">
    <property type="entry name" value="KFase_sf"/>
</dbReference>
<evidence type="ECO:0000256" key="6">
    <source>
        <dbReference type="ARBA" id="ARBA00023277"/>
    </source>
</evidence>
<evidence type="ECO:0000256" key="10">
    <source>
        <dbReference type="SAM" id="MobiDB-lite"/>
    </source>
</evidence>
<keyword evidence="11" id="KW-0732">Signal</keyword>
<comment type="caution">
    <text evidence="14">The sequence shown here is derived from an EMBL/GenBank/DDBJ whole genome shotgun (WGS) entry which is preliminary data.</text>
</comment>
<dbReference type="GO" id="GO:0009986">
    <property type="term" value="C:cell surface"/>
    <property type="evidence" value="ECO:0007669"/>
    <property type="project" value="TreeGrafter"/>
</dbReference>
<dbReference type="GO" id="GO:0004061">
    <property type="term" value="F:arylformamidase activity"/>
    <property type="evidence" value="ECO:0007669"/>
    <property type="project" value="InterPro"/>
</dbReference>
<evidence type="ECO:0000256" key="5">
    <source>
        <dbReference type="ARBA" id="ARBA00022801"/>
    </source>
</evidence>
<dbReference type="InterPro" id="IPR040451">
    <property type="entry name" value="GH81_N"/>
</dbReference>
<name>A0A3M7G0T9_HORWE</name>
<dbReference type="GO" id="GO:0052861">
    <property type="term" value="F:endo-1,3(4)-beta-glucanase activity"/>
    <property type="evidence" value="ECO:0007669"/>
    <property type="project" value="InterPro"/>
</dbReference>
<keyword evidence="8" id="KW-0961">Cell wall biogenesis/degradation</keyword>
<proteinExistence type="inferred from homology"/>
<feature type="domain" description="Glycosyl hydrolase family 81 C-terminal" evidence="13">
    <location>
        <begin position="846"/>
        <end position="1202"/>
    </location>
</feature>
<evidence type="ECO:0000256" key="8">
    <source>
        <dbReference type="ARBA" id="ARBA00023316"/>
    </source>
</evidence>
<dbReference type="GO" id="GO:0042973">
    <property type="term" value="F:glucan endo-1,3-beta-D-glucosidase activity"/>
    <property type="evidence" value="ECO:0007669"/>
    <property type="project" value="UniProtKB-EC"/>
</dbReference>
<reference evidence="14 15" key="1">
    <citation type="journal article" date="2018" name="BMC Genomics">
        <title>Genomic evidence for intraspecific hybridization in a clonal and extremely halotolerant yeast.</title>
        <authorList>
            <person name="Gostincar C."/>
            <person name="Stajich J.E."/>
            <person name="Zupancic J."/>
            <person name="Zalar P."/>
            <person name="Gunde-Cimerman N."/>
        </authorList>
    </citation>
    <scope>NUCLEOTIDE SEQUENCE [LARGE SCALE GENOMIC DNA]</scope>
    <source>
        <strain evidence="14 15">EXF-2788</strain>
    </source>
</reference>
<dbReference type="Gene3D" id="1.10.287.1170">
    <property type="entry name" value="glycoside hydrolase family 81 endo-[beta] glucanase"/>
    <property type="match status" value="1"/>
</dbReference>
<evidence type="ECO:0000256" key="3">
    <source>
        <dbReference type="ARBA" id="ARBA00010730"/>
    </source>
</evidence>
<comment type="similarity">
    <text evidence="3">Belongs to the glycosyl hydrolase 81 family.</text>
</comment>
<evidence type="ECO:0000259" key="13">
    <source>
        <dbReference type="Pfam" id="PF17652"/>
    </source>
</evidence>
<comment type="catalytic activity">
    <reaction evidence="1">
        <text>Hydrolysis of (1-&gt;3)-beta-D-glucosidic linkages in (1-&gt;3)-beta-D-glucans.</text>
        <dbReference type="EC" id="3.2.1.39"/>
    </reaction>
</comment>
<dbReference type="Gene3D" id="3.50.30.50">
    <property type="entry name" value="Putative cyclase"/>
    <property type="match status" value="1"/>
</dbReference>
<gene>
    <name evidence="14" type="ORF">D0861_01179</name>
</gene>
<sequence length="1579" mass="168704">MKHPQQGFKAKCLLSLIASIQVPTSYAIPLAIERAVEPRSFSDVDSETSAPIASQQSPVNPVLQIADGQIQNPVEGRSVDVETLATTVAEQARWAPTNRPAWPHPRVDHRWPRPASIAHRGGHHSGPDDKATSVDAGSETQPLSDTTTTIFTTIAPGMESLSSSATIEESLTSPSASSPGGVETQPLSDTTTTIFTTITPDPIDVTSIVSVEASSDTTTTLTTYTTITPGFESSASVETSFASSSASSLGGLDTQISTDTTTISNPATPGSTSSEGAETSSASSSASSLGNPVTQTSTDTTSTISPGSSSFASSSSVEPSSTLSSSSSSSPEPVESNSSSETIGSTSGSETPSLTTTSVSEITYSSLSASSPAAVASQTVTSTQTLSSTTEVIVSTTVTSIPLTSLTISEVQSASSPVSADTSGSINTALNTTGHTNSAPFPTSVASASGTLTLISSESLSSAGPTATSSVTTLQASDIFAPIATNAPPAYIDRRDDGIIDGVGIRPLGDLSATGPLQTNKFYAGFYLGTQTTPTFTHPYSISWPRGEQPNGQSYPLWGLAISHVEASQRVFGARNPSKDAGDASYFANPLGIRSLMLSALELNGGAALTTDSQTQFSINVNLGSADTPDDPLVTCPILQGMGFLTCTYNSATPILQSDLGFTDVTYNGSVIADRTTYSYILDMGDSTVWMLYVTTQTSTYSAASFTLANGTVVGPQDFQGYIQVAKIPSDNPDARAVYSRSAGAYATSARISGSVQGTSGSYTLEWQKQGDQSKPLLMFGLPHHLETLASGERTDVVLATTTKGYATGILADSWTLTESELAVDIGFAPWRPDGDSGTGESVTSLSSSTQSMLREIAMSELSQNFSQQANQGSLYFDGKALAKFATICYTANDLADDMALSQSGLVKLKEFFALHVDNQMEWPLVYDEIWGGVVSSQAYTTGDANADFGNAIYNDHHFHFGYFVYTAAVIAYLDPEWKNDQQNVDWVNMLVRDYANSIPDDPYFPMQRNFDWYHGHSWAHGLTQVDDGKDQESSSEDTMASYAIKMWGQAIGDENMEARGNLMLAVQRRSLNDYYLYADDNDVQPARYTGNRAAGILFENKIDHTTYFGALPEYIQGIHMLPLLPHTPYIRQQTFVQQEWNDYFSDSGLVPATTISGGWRGIVEGNRATIDPVFAYDFFSNASGDFRAEYLDGGASQTWYLAYSAALGGDAGANTKVRRDDSTLDSPGAQASDVDGVKSSGNMANLPDFDSLPDVPGMRKGCAWGVFDKDGKKDKLGTLNLLTPDVVKAAYSELKDGISVSLNWPINGIKVPGFGRKGLEHKVFSFRDTPIAAHGYDDEVAFNTQCSSQWDSLCHVHCQQTAQGYNGVQTSPTELQGDDPEGRLPTLNRWHERGGMVARGVFIDYKRYADENGIKFNPYNDDKITTDDIEKIAKQQGVEFKPGDVLIIRSGFTEGLEGQSDEKQAELMGSHRTCGVTGNVETAKWHWNKHFAAVAGDMIAYEHIPPTNPETGEDGTIAELVLHQYFLALFGMSIGELWDLKELSETCNRLGRYSFLLTSSPLNYPGSIGSPPNALALF</sequence>
<dbReference type="PANTHER" id="PTHR31983:SF0">
    <property type="entry name" value="GLUCAN ENDO-1,3-BETA-D-GLUCOSIDASE 2"/>
    <property type="match status" value="1"/>
</dbReference>
<dbReference type="Pfam" id="PF04199">
    <property type="entry name" value="Cyclase"/>
    <property type="match status" value="1"/>
</dbReference>
<dbReference type="GO" id="GO:0071555">
    <property type="term" value="P:cell wall organization"/>
    <property type="evidence" value="ECO:0007669"/>
    <property type="project" value="UniProtKB-KW"/>
</dbReference>
<feature type="domain" description="Glycosyl hydrolase family 81 N-terminal" evidence="12">
    <location>
        <begin position="513"/>
        <end position="832"/>
    </location>
</feature>
<feature type="region of interest" description="Disordered" evidence="10">
    <location>
        <begin position="97"/>
        <end position="148"/>
    </location>
</feature>
<dbReference type="VEuPathDB" id="FungiDB:BTJ68_14344"/>
<comment type="similarity">
    <text evidence="2">Belongs to the Cyclase 1 superfamily.</text>
</comment>
<feature type="region of interest" description="Disordered" evidence="10">
    <location>
        <begin position="413"/>
        <end position="442"/>
    </location>
</feature>
<keyword evidence="6" id="KW-0119">Carbohydrate metabolism</keyword>
<evidence type="ECO:0000313" key="15">
    <source>
        <dbReference type="Proteomes" id="UP000268823"/>
    </source>
</evidence>
<evidence type="ECO:0000256" key="7">
    <source>
        <dbReference type="ARBA" id="ARBA00023295"/>
    </source>
</evidence>
<evidence type="ECO:0000256" key="1">
    <source>
        <dbReference type="ARBA" id="ARBA00000382"/>
    </source>
</evidence>
<feature type="region of interest" description="Disordered" evidence="10">
    <location>
        <begin position="163"/>
        <end position="189"/>
    </location>
</feature>
<feature type="compositionally biased region" description="Polar residues" evidence="10">
    <location>
        <begin position="163"/>
        <end position="178"/>
    </location>
</feature>
<dbReference type="InterPro" id="IPR040720">
    <property type="entry name" value="GH81_C"/>
</dbReference>
<dbReference type="PROSITE" id="PS52008">
    <property type="entry name" value="GH81"/>
    <property type="match status" value="1"/>
</dbReference>
<dbReference type="OrthoDB" id="4473401at2759"/>
<dbReference type="Pfam" id="PF17652">
    <property type="entry name" value="Glyco_hydro81C"/>
    <property type="match status" value="1"/>
</dbReference>
<keyword evidence="5" id="KW-0378">Hydrolase</keyword>
<dbReference type="PANTHER" id="PTHR31983">
    <property type="entry name" value="ENDO-1,3(4)-BETA-GLUCANASE 1"/>
    <property type="match status" value="1"/>
</dbReference>
<evidence type="ECO:0000256" key="9">
    <source>
        <dbReference type="ARBA" id="ARBA00023326"/>
    </source>
</evidence>
<evidence type="ECO:0000259" key="12">
    <source>
        <dbReference type="Pfam" id="PF03639"/>
    </source>
</evidence>
<dbReference type="Proteomes" id="UP000268823">
    <property type="component" value="Unassembled WGS sequence"/>
</dbReference>
<dbReference type="GO" id="GO:0000272">
    <property type="term" value="P:polysaccharide catabolic process"/>
    <property type="evidence" value="ECO:0007669"/>
    <property type="project" value="UniProtKB-KW"/>
</dbReference>
<dbReference type="Gene3D" id="2.70.98.30">
    <property type="entry name" value="Golgi alpha-mannosidase II, domain 4"/>
    <property type="match status" value="1"/>
</dbReference>